<comment type="caution">
    <text evidence="2">The sequence shown here is derived from an EMBL/GenBank/DDBJ whole genome shotgun (WGS) entry which is preliminary data.</text>
</comment>
<dbReference type="EMBL" id="SJSL01000001">
    <property type="protein sequence ID" value="TCD03301.1"/>
    <property type="molecule type" value="Genomic_DNA"/>
</dbReference>
<keyword evidence="3" id="KW-1185">Reference proteome</keyword>
<feature type="transmembrane region" description="Helical" evidence="1">
    <location>
        <begin position="12"/>
        <end position="31"/>
    </location>
</feature>
<dbReference type="RefSeq" id="WP_131593781.1">
    <property type="nucleotide sequence ID" value="NZ_SJSL01000001.1"/>
</dbReference>
<name>A0A4R0NQI3_9SPHI</name>
<reference evidence="2 3" key="1">
    <citation type="submission" date="2019-02" db="EMBL/GenBank/DDBJ databases">
        <title>Pedobacter sp. RP-1-14 sp. nov., isolated from Arctic soil.</title>
        <authorList>
            <person name="Dahal R.H."/>
        </authorList>
    </citation>
    <scope>NUCLEOTIDE SEQUENCE [LARGE SCALE GENOMIC DNA]</scope>
    <source>
        <strain evidence="2 3">RP-1-14</strain>
    </source>
</reference>
<organism evidence="2 3">
    <name type="scientific">Pedobacter psychroterrae</name>
    <dbReference type="NCBI Taxonomy" id="2530453"/>
    <lineage>
        <taxon>Bacteria</taxon>
        <taxon>Pseudomonadati</taxon>
        <taxon>Bacteroidota</taxon>
        <taxon>Sphingobacteriia</taxon>
        <taxon>Sphingobacteriales</taxon>
        <taxon>Sphingobacteriaceae</taxon>
        <taxon>Pedobacter</taxon>
    </lineage>
</organism>
<evidence type="ECO:0000313" key="2">
    <source>
        <dbReference type="EMBL" id="TCD03301.1"/>
    </source>
</evidence>
<dbReference type="OrthoDB" id="773324at2"/>
<feature type="transmembrane region" description="Helical" evidence="1">
    <location>
        <begin position="60"/>
        <end position="80"/>
    </location>
</feature>
<gene>
    <name evidence="2" type="ORF">EZ437_04835</name>
</gene>
<evidence type="ECO:0000256" key="1">
    <source>
        <dbReference type="SAM" id="Phobius"/>
    </source>
</evidence>
<keyword evidence="1" id="KW-0472">Membrane</keyword>
<feature type="transmembrane region" description="Helical" evidence="1">
    <location>
        <begin position="37"/>
        <end position="55"/>
    </location>
</feature>
<proteinExistence type="predicted"/>
<sequence length="81" mass="9211">MKAFRLVQHWLIPFALISANAALIHLLYLLYFKGIHLHSLYIFLCLTGLMAGIVLKNKYLLLIGIAVYWIALITILSTGLR</sequence>
<accession>A0A4R0NQI3</accession>
<keyword evidence="1" id="KW-1133">Transmembrane helix</keyword>
<dbReference type="AlphaFoldDB" id="A0A4R0NQI3"/>
<evidence type="ECO:0000313" key="3">
    <source>
        <dbReference type="Proteomes" id="UP000293347"/>
    </source>
</evidence>
<protein>
    <submittedName>
        <fullName evidence="2">Uncharacterized protein</fullName>
    </submittedName>
</protein>
<dbReference type="Proteomes" id="UP000293347">
    <property type="component" value="Unassembled WGS sequence"/>
</dbReference>
<keyword evidence="1" id="KW-0812">Transmembrane</keyword>